<dbReference type="EMBL" id="CP157677">
    <property type="protein sequence ID" value="XBP72811.1"/>
    <property type="molecule type" value="Genomic_DNA"/>
</dbReference>
<proteinExistence type="predicted"/>
<dbReference type="AlphaFoldDB" id="A0AAU7LYZ7"/>
<geneLocation type="plasmid" evidence="1">
    <name>p2</name>
</geneLocation>
<evidence type="ECO:0000313" key="1">
    <source>
        <dbReference type="EMBL" id="XBP72811.1"/>
    </source>
</evidence>
<sequence length="73" mass="7915">MAEHNVSFLFLERKLNGRSALTGAPAMGTMPKPVNGGRLASKIMQLGSRKAAGRQYPQTLHCSQWFNAANTPT</sequence>
<organism evidence="1">
    <name type="scientific">Polaromonas hydrogenivorans</name>
    <dbReference type="NCBI Taxonomy" id="335476"/>
    <lineage>
        <taxon>Bacteria</taxon>
        <taxon>Pseudomonadati</taxon>
        <taxon>Pseudomonadota</taxon>
        <taxon>Betaproteobacteria</taxon>
        <taxon>Burkholderiales</taxon>
        <taxon>Comamonadaceae</taxon>
        <taxon>Polaromonas</taxon>
    </lineage>
</organism>
<keyword evidence="1" id="KW-0614">Plasmid</keyword>
<accession>A0AAU7LYZ7</accession>
<protein>
    <submittedName>
        <fullName evidence="1">Uncharacterized protein</fullName>
    </submittedName>
</protein>
<gene>
    <name evidence="1" type="ORF">ABLV49_23735</name>
</gene>
<dbReference type="RefSeq" id="WP_349282594.1">
    <property type="nucleotide sequence ID" value="NZ_CBCSCU010000055.1"/>
</dbReference>
<name>A0AAU7LYZ7_9BURK</name>
<reference evidence="1" key="1">
    <citation type="submission" date="2024-05" db="EMBL/GenBank/DDBJ databases">
        <authorList>
            <person name="Bunk B."/>
            <person name="Swiderski J."/>
            <person name="Sproer C."/>
            <person name="Thiel V."/>
        </authorList>
    </citation>
    <scope>NUCLEOTIDE SEQUENCE</scope>
    <source>
        <strain evidence="1">DSM 17735</strain>
        <plasmid evidence="1">p2</plasmid>
    </source>
</reference>